<dbReference type="PATRIC" id="fig|1698268.3.peg.948"/>
<name>A0A133UTM2_9EURY</name>
<keyword evidence="1" id="KW-1133">Transmembrane helix</keyword>
<dbReference type="EMBL" id="LHXS01000009">
    <property type="protein sequence ID" value="KXA97562.1"/>
    <property type="molecule type" value="Genomic_DNA"/>
</dbReference>
<dbReference type="Pfam" id="PF08843">
    <property type="entry name" value="AbiEii"/>
    <property type="match status" value="1"/>
</dbReference>
<keyword evidence="1" id="KW-0812">Transmembrane</keyword>
<reference evidence="2 3" key="1">
    <citation type="journal article" date="2016" name="Sci. Rep.">
        <title>Metabolic traits of an uncultured archaeal lineage -MSBL1- from brine pools of the Red Sea.</title>
        <authorList>
            <person name="Mwirichia R."/>
            <person name="Alam I."/>
            <person name="Rashid M."/>
            <person name="Vinu M."/>
            <person name="Ba-Alawi W."/>
            <person name="Anthony Kamau A."/>
            <person name="Kamanda Ngugi D."/>
            <person name="Goker M."/>
            <person name="Klenk H.P."/>
            <person name="Bajic V."/>
            <person name="Stingl U."/>
        </authorList>
    </citation>
    <scope>NUCLEOTIDE SEQUENCE [LARGE SCALE GENOMIC DNA]</scope>
    <source>
        <strain evidence="2">SCGC-AAA259I14</strain>
    </source>
</reference>
<organism evidence="2 3">
    <name type="scientific">candidate division MSBL1 archaeon SCGC-AAA259I14</name>
    <dbReference type="NCBI Taxonomy" id="1698268"/>
    <lineage>
        <taxon>Archaea</taxon>
        <taxon>Methanobacteriati</taxon>
        <taxon>Methanobacteriota</taxon>
        <taxon>candidate division MSBL1</taxon>
    </lineage>
</organism>
<dbReference type="AlphaFoldDB" id="A0A133UTM2"/>
<evidence type="ECO:0000256" key="1">
    <source>
        <dbReference type="SAM" id="Phobius"/>
    </source>
</evidence>
<sequence length="336" mass="40338">MDRQVFENLSEKTGFQMDILEKVYRLTELLKEVVETELMRELVLKGGTAINFVYFDVPRLSVDIDLDYIGSVRKKKMLKDRAALEEILERIFRILDYTAEEDRTYALQRYNLLYENSAENQDRIQTEINFLKRTTILEPVEKKLEHFFDFEDFKVFTLQVEELFGRKLKAPVKRTTARDLYDIYHLLETDIPYDERILRKCFIFSYCLDEDPRNVNSNVLDELTSEDVRRSLIPTFRKGEWVELKEMKKKVNPMLEKFLSFSEEEKDFIENLFEEKKYRPKDLFEKIKFNKSIKNHPGIKLTVNYKYLILFSKSICWVFSTILAIFLIISPIEYFL</sequence>
<comment type="caution">
    <text evidence="2">The sequence shown here is derived from an EMBL/GenBank/DDBJ whole genome shotgun (WGS) entry which is preliminary data.</text>
</comment>
<dbReference type="InterPro" id="IPR014942">
    <property type="entry name" value="AbiEii"/>
</dbReference>
<keyword evidence="3" id="KW-1185">Reference proteome</keyword>
<feature type="transmembrane region" description="Helical" evidence="1">
    <location>
        <begin position="307"/>
        <end position="329"/>
    </location>
</feature>
<dbReference type="Proteomes" id="UP000070414">
    <property type="component" value="Unassembled WGS sequence"/>
</dbReference>
<accession>A0A133UTM2</accession>
<proteinExistence type="predicted"/>
<gene>
    <name evidence="2" type="ORF">AKJ38_00900</name>
</gene>
<evidence type="ECO:0000313" key="3">
    <source>
        <dbReference type="Proteomes" id="UP000070414"/>
    </source>
</evidence>
<evidence type="ECO:0000313" key="2">
    <source>
        <dbReference type="EMBL" id="KXA97562.1"/>
    </source>
</evidence>
<evidence type="ECO:0008006" key="4">
    <source>
        <dbReference type="Google" id="ProtNLM"/>
    </source>
</evidence>
<dbReference type="Gene3D" id="3.10.450.620">
    <property type="entry name" value="JHP933, nucleotidyltransferase-like core domain"/>
    <property type="match status" value="1"/>
</dbReference>
<keyword evidence="1" id="KW-0472">Membrane</keyword>
<protein>
    <recommendedName>
        <fullName evidence="4">Nucleotidyl transferase AbiEii/AbiGii toxin family protein</fullName>
    </recommendedName>
</protein>